<dbReference type="EMBL" id="JAKLTR010000001">
    <property type="protein sequence ID" value="MCG2612673.1"/>
    <property type="molecule type" value="Genomic_DNA"/>
</dbReference>
<keyword evidence="2" id="KW-1185">Reference proteome</keyword>
<protein>
    <submittedName>
        <fullName evidence="1">Uncharacterized protein</fullName>
    </submittedName>
</protein>
<proteinExistence type="predicted"/>
<dbReference type="Proteomes" id="UP001165367">
    <property type="component" value="Unassembled WGS sequence"/>
</dbReference>
<accession>A0ABS9KK16</accession>
<name>A0ABS9KK16_9BACT</name>
<evidence type="ECO:0000313" key="1">
    <source>
        <dbReference type="EMBL" id="MCG2612673.1"/>
    </source>
</evidence>
<gene>
    <name evidence="1" type="ORF">LZZ85_00215</name>
</gene>
<evidence type="ECO:0000313" key="2">
    <source>
        <dbReference type="Proteomes" id="UP001165367"/>
    </source>
</evidence>
<reference evidence="1" key="1">
    <citation type="submission" date="2022-01" db="EMBL/GenBank/DDBJ databases">
        <authorList>
            <person name="Jo J.-H."/>
            <person name="Im W.-T."/>
        </authorList>
    </citation>
    <scope>NUCLEOTIDE SEQUENCE</scope>
    <source>
        <strain evidence="1">NA20</strain>
    </source>
</reference>
<organism evidence="1 2">
    <name type="scientific">Terrimonas ginsenosidimutans</name>
    <dbReference type="NCBI Taxonomy" id="2908004"/>
    <lineage>
        <taxon>Bacteria</taxon>
        <taxon>Pseudomonadati</taxon>
        <taxon>Bacteroidota</taxon>
        <taxon>Chitinophagia</taxon>
        <taxon>Chitinophagales</taxon>
        <taxon>Chitinophagaceae</taxon>
        <taxon>Terrimonas</taxon>
    </lineage>
</organism>
<sequence length="85" mass="9797">MTKLKQISQKGDLAVRWLRQQKFKMGQPFMIYSKDLPMQFAYLEFASGLIQLAEIKTGSRNFSIVRDLSIAEANAICKKFKLSYS</sequence>
<dbReference type="RefSeq" id="WP_237867902.1">
    <property type="nucleotide sequence ID" value="NZ_JAKLTR010000001.1"/>
</dbReference>
<comment type="caution">
    <text evidence="1">The sequence shown here is derived from an EMBL/GenBank/DDBJ whole genome shotgun (WGS) entry which is preliminary data.</text>
</comment>